<evidence type="ECO:0000259" key="13">
    <source>
        <dbReference type="Pfam" id="PF03028"/>
    </source>
</evidence>
<dbReference type="Gene3D" id="3.20.180.20">
    <property type="entry name" value="Dynein heavy chain, N-terminal domain 2"/>
    <property type="match status" value="1"/>
</dbReference>
<accession>A0A8J0U3X7</accession>
<dbReference type="CDD" id="cd00009">
    <property type="entry name" value="AAA"/>
    <property type="match status" value="1"/>
</dbReference>
<dbReference type="Pfam" id="PF12775">
    <property type="entry name" value="AAA_7"/>
    <property type="match status" value="1"/>
</dbReference>
<dbReference type="GO" id="GO:0008569">
    <property type="term" value="F:minus-end-directed microtubule motor activity"/>
    <property type="evidence" value="ECO:0007669"/>
    <property type="project" value="InterPro"/>
</dbReference>
<keyword evidence="24" id="KW-1185">Reference proteome</keyword>
<dbReference type="Gene3D" id="1.10.8.1220">
    <property type="match status" value="1"/>
</dbReference>
<dbReference type="Gene3D" id="3.10.490.20">
    <property type="match status" value="1"/>
</dbReference>
<dbReference type="Gene3D" id="1.20.920.30">
    <property type="match status" value="1"/>
</dbReference>
<evidence type="ECO:0000256" key="9">
    <source>
        <dbReference type="ARBA" id="ARBA00023175"/>
    </source>
</evidence>
<evidence type="ECO:0000259" key="15">
    <source>
        <dbReference type="Pfam" id="PF08393"/>
    </source>
</evidence>
<evidence type="ECO:0000259" key="16">
    <source>
        <dbReference type="Pfam" id="PF12774"/>
    </source>
</evidence>
<dbReference type="RefSeq" id="XP_018096048.2">
    <property type="nucleotide sequence ID" value="XM_018240559.2"/>
</dbReference>
<dbReference type="GO" id="GO:0007018">
    <property type="term" value="P:microtubule-based movement"/>
    <property type="evidence" value="ECO:0007669"/>
    <property type="project" value="InterPro"/>
</dbReference>
<feature type="domain" description="Dynein heavy chain linker" evidence="15">
    <location>
        <begin position="1534"/>
        <end position="1912"/>
    </location>
</feature>
<dbReference type="Pfam" id="PF25007">
    <property type="entry name" value="DYH2-5-8_CC"/>
    <property type="match status" value="1"/>
</dbReference>
<evidence type="ECO:0000259" key="22">
    <source>
        <dbReference type="Pfam" id="PF22597"/>
    </source>
</evidence>
<dbReference type="InterPro" id="IPR054354">
    <property type="entry name" value="DYNC2H1-like_lid"/>
</dbReference>
<evidence type="ECO:0000256" key="7">
    <source>
        <dbReference type="ARBA" id="ARBA00023017"/>
    </source>
</evidence>
<sequence length="5177" mass="593067">MDERHWWIAGKVQETFQIGGQEDASTALETFFLQAENLHLINRFLQVGGIQALFFFAETKNETNKSRCQLHLLSDLQRMENMTERMAFPTILFFLRPETNHDVDSTQMEREIFCGEIKDNPLESLRCLLNDLYIPVLRAQKNWGSCSPENVTIFLSGLEKYVAAIEEATSITTTDKHQILRRPQHSVSIDFLQQRSAIVDSELVNENEGLVSEWMKTIEQILMEAVDERVLDIASTPLTELECWHQRQRILELLTEQLRGKDYKNAIGLLISSKSRLLKKWKAVDISITDAANTAKARVKYLEAHSRHLEALGTENDPCTLINSILPAFFSGLQQTETMTRFFSKNGFLGLLLTKVSNQLTQNCISFLHECIMNRESEDNIWDKIRDHMKTGLLAGTKEEKKMKKDKYKGEMINSSSSFYERIQACLTVKNNFKEELYNLREWLQGVHGMQRYPSSSSISTLPGKQSVLSMKTNKATIKKPPSVTSSYDQQHEYQSTGVHITDDDTIMYHLEALCIRLKQMCDIMDKLQEFKILSRQTEDLRKPAQEDLIEDDESESGSVCEISINDELKESDTSPEQAPQHVQIVKQSIGSAGKLQTLIEEDEAQIFTEDSSALPSLHVNEQDIYISGYDLTILKESKQPTHQENNSEMVLSNEEKRMLANLYSWEDDEEESTLSSILLEKLEEIIDMLSQYIDTDVFLDTERTGQNPCEEGYCEFLVMNQQAEKYISVYIQALFLRKISTEEALAILERFSIVSHRPGIQHIINECYMDVFDWFYEDLRETQQVYETFKDDPVVPRNMPPVVGAITWSRKLLSKIENPMKVFRNVRIINKCVTYTETVKLYNRIASALVAYEELWYQKWKAQVDKSLSGLSCPLLIRDPITQQLAVNTDMRIIHLIEETKWMLRFGIPVPEAALAAFQQSEKFKMYKSDLEDVVQEYAKLQKKIPQNLSKLFTSHLERVNSQFQPGLSTVSWRSINIEGLLHQTNAAVKRLQAIVENVSAIKEKLIEKTLEDIRCFDLLCVEDMTTEPMSPDVFVQQMEQYFLEKKATLQVMVSDVKCALEDVIRELSDIQESKEPMQEKKANVTSNLRFQKPTNKQHSAPSSSDKCDNSEEIINQVMETLCYQTWQAVYTCVCRTLIHLAKLVASNSDKISRDLQSVLNRVTEDNPTLGWPLIKQTQGQKIRFKLLLTIRIPHIAIDPPVDSVQESLVQVLYSILNIGDSLNWWCGAKKGESFSVSICKDELLQNIKALIVSSVNDVKPAVQKQVFNLSTYNFLWADDMYKQSKEFLENDPGLHIVHKEVQRFLDLEQVIKEYPEVLELGCICLNYSLIKETFKGLTGSWKSHYAAILHQHAKQNLQSVVQYRETVWKQLTEPVQSLEELNSCLTLLEDLQDMENIIDDLYQPIEIMYEKLETYKLRIPREEITDVTNLRNKWTELMNLTYVVKENLLKEKQDVFKQELDKQVKSFMVEVIQFRNSFDTQGPAAPGVKPEEAVARLHNFKEKYQEYHAKRNTLNSVQKLFNIVPKQFPELDRTGKDLQLLGTLYILFQKFISFDQRFRNTLWGEVDLTLCNQEIEQYCSECLIWNEKLKDWDAYTEMARAIKFYEDIFPLLHELKSKEIRNRHWLQVMSITGSSFPLEANVFKVSHLLDIGLLKLKDQLISIAKAAKKEMDLEIKMRKVEEEWTEQVLSFKPYKNRGPISLVKEDSLLLLEELEDAHVLLAQMLESKEIDPLREEAMIWAEKLKRVHDVLDLWIEVQELWQHLEEIFNNSAIIKELPIEARKFAKVDRSWTLMMRSAYKIKNVLQCCCTGDVPKEVLLRHIYQELEICFCSLNSYLGRMRETFSRFYFMSDLALISVLSRPCDIQYLQHHLRSLFGGVSSIEVEELEDEESENTEEEQVEFSGPIPDFLSVRSGNEGWLSVGQRSTTLVTDTESIFQRSLKSGGVSYERNPTVLHKEPKKLMNALAVTATEGETLTLNEQIAIGSGVGVWLSKLQSTLRMSLSDKIYQVVNDINQGMTIEEWTEKYPTQVAVLGLFYLWTWDCESTITEMKQDRKALSRALKKYSGMVTRLSSVTSKGHWKNTEETISLCERMKLENIIMQALYFRDVMESITSRKICEVSDFDWKRTARFYLKEEDGEMKSEIHILDAQYGYGCEFYGAKLPMIMNPITEKCFLKISQVLQQVNGVILTGDHGVGKTETIKGLSYLLGNFLFLFSCSPTSEVSVLRRVLNGAVLDGCWCCFDDFQLLPRLAVSVIMNGAQALYDSVKVRLSCATLQDGFKVTADRNCNLFLTVSWSPGFQSLSSDVRAHFRDVSLVSPDITFILKAKFTSLGFRSPKALATRLQLISELIKEQLAENYLQCFTLQSMMEVVFRAYQRRETQKDGSSQQSTSEPDGGKVSRSSSAMSYQQLARYGTSSATTFKTGNSSDKKKNPISSNPALAAAKESHVLIADALNDVIGPRMTGSNFLVFKQIIGDVFMGMYDSPGARQISQKELEKAIAIQMEENQLFPHSPWLNKVKQFYNLSLVMPGIIVAGPPASGKSSCIRALVQSLNHLQVSPEEPTHKLVKINPLSVDQSNLMFGSQNASHIWEDGIVTYVWKRAIRSRNNTWIWFDGQLSSNWCDNFNSVLGCEKELLLSNGDRFEAPENLKLVFETTDLQLASPATLTKAGILYIEGEALGWKPLSKVWLDRRNQQENAVLSKAFYKTLDPIFNYILHDATPVVPVTEVCLFRSCTNLLAVMLNDKAQSIGGQLHIERLFIFCLIWSVGALIDRTERKKFSEMLKIYTSVLPDDDHEISVFDYYLDESGEWDTWQSRLPEMTYIGSTDIMGEVFVETQDTMIIRTFLEYARMGSQHVLLTGPPGCGKTALINDFISTQDRAHTVLKRMVFSGSSKAKELQDLLEENIVHRQGFVYGAKDGKSLKLFIDDMSLPTPDENGVQSCNELLRMLLDDNVLVRLRKPFEWQCLEGIIVKAAMSLPKYENSTQRTFSQRLMRHFAIFHLPELEGSQLQQVIFSVLEANMGDKEGLPLQEELQLSIAKASCHLLESKKKVLVPSSTPGRQHYLFSMREINRTYQALRRLSNEDREDPVTVVTYWKHEICRVIQDKICRQTDLNWFNYELSNINSKYFPDISTSSAKKLFVTFPLEMTFSNQISAGNRGVKVMLQPVGNLNDVRRYLQTIVQHYNEQLGRQKLHIELSDNVVIHIMRMHRVLSCEHGGNIMLVGAVGSHLSTLVKMALYVADIPLHALDTSSHSNFINSLKSAIQISAVEGKPTAIMLTAQELDIESYVDAINSLLICGEYAPLFSSEEMNDLLQVLGPALRRKHPHLSLDPAKYLVSQVKSHLRIIVCLSPNHSLLKTAIKKFPGFLSGCQMIWVDTWSQEAIHRESKHYITQHEIMGSHTDDMKESVALAISLIHRYMLEENGQLPWVKGSSWALINTQMEGAETSDGNFPHCKEIIQERMMILSTGKNQMTDNVFIGPNTLKIFLDNFKFIFLKKMEEMNKEISQLKGAIKTLDETRTEARETQETLKVIGKDYEEAQATAADVLNKLITKTSILERLKAELGIGDKNLQIFLSQNDSDLDVLQEDDALLKEDTLDEYDEVFIRMKEANKKSHLNEILQKIEKAQNDLNDVRNNLKVTKSQVMHWCTKVDKACTERLVRCQNPPYLVAQILEMALVMVACLPKNENMNDLPRSPAHSFENAANRNSKFQPSPLGKSSPRKGTRDPIDKVDRAKWKTLQYYVGDTSKFVDLIHQIAKLEDGLPDQTLKDVEMYLGRAREGSQGVTGEGSLLENASPHATPQSITPAKKYFPPDSSKTKDARRGGITIAAARYSSEDAATLVAFIVAIVEYTRLCVPLKECLKRLSDLEREKEELSLKEEQISVVATKSPEEELPVVHEQTLNTLTAEDFPSLQTEVEQLHEQYDVAVSRKHQLGVELHSRQERLLAALDMLERLKIKEKEWRKTVEESSITELLTNCVLAAAFLTYCPALSFGSRMRVRGLLFKFCERCGLPMPQRMLLNDFSLMQFLHTQIEIKAMEARGLLVDPLSLDNSCILRNINGNNAWVLVCDPTGQAVEWIRGHLREASVEVMHHYLTSELDTCLTDGQTLLLTYCDVRALPQDLRFMQLLRSKREFQHHKVPFKMMFAEHEVECHPSFQIYLHTTSMPDEIPAEVASFCTILSFYQDQERLVEELLDRFVKQEKPRLREEYLHLKQECLESMVTLSSLEGKILASLQNDGSLLRSLSVTKKLGDLKMQHEEATEMYMMNLALERNLLHAREGFRTIALRGAVMFDTARKLHQLNQMYDISFSQLMDLYDISVAHSERYSIKGVIACVTSNIFSYISRSLLEKDRMVYALVVTFEVESSLGRVQPGEREFILSPELCHTELQTLGNKVSESRQQAKSPFEWMTEEQFKNVQILAMHFDWFGDLFDRMYKDGKDLTWKTFCESEQPENPTKVKWPEGLEELNPLQRFLVLRAVRMDRFLPAASYYISGILGKMYTAELVVDLQMTLVQMSHCQPGLLIYDMDSNLPRTLLLDLAKRMNQTITIFPISQDAEKAEEIINNGMSEGHWVLLENVQNSVKLMASIEGILKSKKNPDKHFRLWISVQARQDLPVRLLHYTVKTVVSAPVNMKGGLIHSWQFIGQETLSASRRPEWPALLHNLCFFHCAARLRTLYGTSAGWNCPETMRFGCTELMESLQLLQNEFKDEFDTSGQVPPWATIRYLLSKVIYGCSVSDEFDKNILTSMIDYWISPTTAKKDCELTKLKYKIPPIFFTYDLNPVSLAQALDSIPMYYLDAPEAFHMHPSPAVTFGEEYYVMSKLKQLHEAVPWHKHWSYSNANIQQIIHTGPEPAETLLGTVQEACSSSVATFVKLDKLSELHEVCVSLLSKMPRGWSRDFIHERLRKLGGETPFNLFLKKELDHLLFSLTEIRRNLQMIKNSLESSDISGDQLPEAAISIVNDLYHKRAPTYWWKLAWNFPCPSDLSLSSWIQDLQQRVAHFEKLLQLGREKMPTYWLGAFQNPKGLLSVLKQEAIRRYSGRSGNIEPIRLKTELTQRDKDHIRDPPHDGIFIYGIHIWGVLWNKTDSEVVDSPPKQALNTLPVIYLQCLPISEKPGIGDTLRGLETYNCPVYSSTTYVREPIFHVDIHKENIASSRWALRGMKATIHPF</sequence>
<evidence type="ECO:0000256" key="6">
    <source>
        <dbReference type="ARBA" id="ARBA00022840"/>
    </source>
</evidence>
<keyword evidence="8 11" id="KW-0175">Coiled coil</keyword>
<comment type="similarity">
    <text evidence="2">Belongs to the dynein heavy chain family.</text>
</comment>
<feature type="coiled-coil region" evidence="11">
    <location>
        <begin position="3504"/>
        <end position="3534"/>
    </location>
</feature>
<dbReference type="Pfam" id="PF18198">
    <property type="entry name" value="AAA_lid_11"/>
    <property type="match status" value="1"/>
</dbReference>
<dbReference type="Pfam" id="PF12774">
    <property type="entry name" value="AAA_6"/>
    <property type="match status" value="2"/>
</dbReference>
<dbReference type="Pfam" id="PF08385">
    <property type="entry name" value="DHC_N1"/>
    <property type="match status" value="1"/>
</dbReference>
<dbReference type="Gene3D" id="1.10.287.2620">
    <property type="match status" value="1"/>
</dbReference>
<evidence type="ECO:0000256" key="1">
    <source>
        <dbReference type="ARBA" id="ARBA00004245"/>
    </source>
</evidence>
<evidence type="ECO:0000259" key="14">
    <source>
        <dbReference type="Pfam" id="PF08385"/>
    </source>
</evidence>
<comment type="subcellular location">
    <subcellularLocation>
        <location evidence="1">Cytoplasm</location>
        <location evidence="1">Cytoskeleton</location>
    </subcellularLocation>
</comment>
<dbReference type="InterPro" id="IPR041228">
    <property type="entry name" value="Dynein_C"/>
</dbReference>
<evidence type="ECO:0000313" key="25">
    <source>
        <dbReference type="RefSeq" id="XP_018096048.2"/>
    </source>
</evidence>
<evidence type="ECO:0000256" key="10">
    <source>
        <dbReference type="ARBA" id="ARBA00023212"/>
    </source>
</evidence>
<gene>
    <name evidence="25" type="primary">LOC108704151</name>
</gene>
<evidence type="ECO:0000259" key="21">
    <source>
        <dbReference type="Pfam" id="PF18199"/>
    </source>
</evidence>
<dbReference type="InterPro" id="IPR035706">
    <property type="entry name" value="AAA_9"/>
</dbReference>
<dbReference type="InterPro" id="IPR043157">
    <property type="entry name" value="Dynein_AAA1S"/>
</dbReference>
<dbReference type="Pfam" id="PF22597">
    <property type="entry name" value="DYN_lid"/>
    <property type="match status" value="1"/>
</dbReference>
<dbReference type="InterPro" id="IPR041466">
    <property type="entry name" value="Dynein_AAA5_ext"/>
</dbReference>
<dbReference type="InterPro" id="IPR035699">
    <property type="entry name" value="AAA_6"/>
</dbReference>
<keyword evidence="9" id="KW-0505">Motor protein</keyword>
<feature type="region of interest" description="Disordered" evidence="12">
    <location>
        <begin position="2383"/>
        <end position="2406"/>
    </location>
</feature>
<dbReference type="Gene3D" id="1.20.1270.280">
    <property type="match status" value="1"/>
</dbReference>
<dbReference type="Pfam" id="PF08393">
    <property type="entry name" value="DHC_N2"/>
    <property type="match status" value="1"/>
</dbReference>
<name>A0A8J0U3X7_XENLA</name>
<feature type="compositionally biased region" description="Basic and acidic residues" evidence="12">
    <location>
        <begin position="1073"/>
        <end position="1084"/>
    </location>
</feature>
<dbReference type="PANTHER" id="PTHR46961">
    <property type="entry name" value="DYNEIN HEAVY CHAIN 1, AXONEMAL-LIKE PROTEIN"/>
    <property type="match status" value="1"/>
</dbReference>
<dbReference type="PANTHER" id="PTHR46961:SF15">
    <property type="entry name" value="AAA+ ATPASE DOMAIN-CONTAINING PROTEIN"/>
    <property type="match status" value="1"/>
</dbReference>
<feature type="region of interest" description="Disordered" evidence="12">
    <location>
        <begin position="3800"/>
        <end position="3824"/>
    </location>
</feature>
<keyword evidence="6" id="KW-0067">ATP-binding</keyword>
<dbReference type="Pfam" id="PF03028">
    <property type="entry name" value="Dynein_heavy"/>
    <property type="match status" value="1"/>
</dbReference>
<dbReference type="InterPro" id="IPR026983">
    <property type="entry name" value="DHC"/>
</dbReference>
<dbReference type="Pfam" id="PF17852">
    <property type="entry name" value="Dynein_AAA_lid"/>
    <property type="match status" value="1"/>
</dbReference>
<dbReference type="Pfam" id="PF18199">
    <property type="entry name" value="Dynein_C"/>
    <property type="match status" value="1"/>
</dbReference>
<evidence type="ECO:0000256" key="3">
    <source>
        <dbReference type="ARBA" id="ARBA00022490"/>
    </source>
</evidence>
<feature type="compositionally biased region" description="Polar residues" evidence="12">
    <location>
        <begin position="2387"/>
        <end position="2396"/>
    </location>
</feature>
<dbReference type="Proteomes" id="UP000186698">
    <property type="component" value="Chromosome 5L"/>
</dbReference>
<protein>
    <submittedName>
        <fullName evidence="25">Dynein heavy chain 5, axonemal</fullName>
    </submittedName>
</protein>
<feature type="coiled-coil region" evidence="11">
    <location>
        <begin position="3615"/>
        <end position="3649"/>
    </location>
</feature>
<evidence type="ECO:0000256" key="8">
    <source>
        <dbReference type="ARBA" id="ARBA00023054"/>
    </source>
</evidence>
<feature type="coiled-coil region" evidence="11">
    <location>
        <begin position="3864"/>
        <end position="3891"/>
    </location>
</feature>
<feature type="domain" description="Dynein 2 heavy chain 1 cytoplasmic ATPase lid" evidence="22">
    <location>
        <begin position="3063"/>
        <end position="3116"/>
    </location>
</feature>
<dbReference type="Pfam" id="PF12781">
    <property type="entry name" value="AAA_9"/>
    <property type="match status" value="1"/>
</dbReference>
<feature type="domain" description="Dynein heavy chain tail" evidence="14">
    <location>
        <begin position="205"/>
        <end position="980"/>
    </location>
</feature>
<feature type="domain" description="Dynein heavy chain hydrolytic ATP-binding dynein motor region" evidence="16">
    <location>
        <begin position="2156"/>
        <end position="2388"/>
    </location>
</feature>
<dbReference type="Gene3D" id="1.20.58.1120">
    <property type="match status" value="1"/>
</dbReference>
<dbReference type="OrthoDB" id="286107at2759"/>
<evidence type="ECO:0000259" key="20">
    <source>
        <dbReference type="Pfam" id="PF18198"/>
    </source>
</evidence>
<organism evidence="24 25">
    <name type="scientific">Xenopus laevis</name>
    <name type="common">African clawed frog</name>
    <dbReference type="NCBI Taxonomy" id="8355"/>
    <lineage>
        <taxon>Eukaryota</taxon>
        <taxon>Metazoa</taxon>
        <taxon>Chordata</taxon>
        <taxon>Craniata</taxon>
        <taxon>Vertebrata</taxon>
        <taxon>Euteleostomi</taxon>
        <taxon>Amphibia</taxon>
        <taxon>Batrachia</taxon>
        <taxon>Anura</taxon>
        <taxon>Pipoidea</taxon>
        <taxon>Pipidae</taxon>
        <taxon>Xenopodinae</taxon>
        <taxon>Xenopus</taxon>
        <taxon>Xenopus</taxon>
    </lineage>
</organism>
<dbReference type="SUPFAM" id="SSF52540">
    <property type="entry name" value="P-loop containing nucleoside triphosphate hydrolases"/>
    <property type="match status" value="3"/>
</dbReference>
<dbReference type="InterPro" id="IPR043160">
    <property type="entry name" value="Dynein_C_barrel"/>
</dbReference>
<keyword evidence="10" id="KW-0206">Cytoskeleton</keyword>
<dbReference type="Gene3D" id="1.20.140.100">
    <property type="entry name" value="Dynein heavy chain, N-terminal domain 2"/>
    <property type="match status" value="1"/>
</dbReference>
<dbReference type="InterPro" id="IPR056759">
    <property type="entry name" value="DYH2-5-8_CC"/>
</dbReference>
<feature type="domain" description="Dynein heavy chain AAA lid" evidence="20">
    <location>
        <begin position="4664"/>
        <end position="4814"/>
    </location>
</feature>
<dbReference type="CTD" id="108704151"/>
<dbReference type="InterPro" id="IPR041658">
    <property type="entry name" value="AAA_lid_11"/>
</dbReference>
<feature type="domain" description="Dynein heavy chain AAA 5 extension" evidence="19">
    <location>
        <begin position="2704"/>
        <end position="2819"/>
    </location>
</feature>
<dbReference type="InterPro" id="IPR024317">
    <property type="entry name" value="Dynein_heavy_chain_D4_dom"/>
</dbReference>
<feature type="domain" description="Dynein heavy chain hydrolytic ATP-binding dynein motor region" evidence="16">
    <location>
        <begin position="2448"/>
        <end position="2546"/>
    </location>
</feature>
<keyword evidence="3" id="KW-0963">Cytoplasm</keyword>
<feature type="domain" description="Dynein heavy chain region D6 P-loop" evidence="13">
    <location>
        <begin position="4529"/>
        <end position="4632"/>
    </location>
</feature>
<feature type="region of interest" description="Disordered" evidence="12">
    <location>
        <begin position="1073"/>
        <end position="1110"/>
    </location>
</feature>
<dbReference type="GeneID" id="108704151"/>
<keyword evidence="7" id="KW-0243">Dynein</keyword>
<dbReference type="InterPro" id="IPR013594">
    <property type="entry name" value="Dynein_heavy_tail"/>
</dbReference>
<dbReference type="GO" id="GO:0051959">
    <property type="term" value="F:dynein light intermediate chain binding"/>
    <property type="evidence" value="ECO:0007669"/>
    <property type="project" value="InterPro"/>
</dbReference>
<dbReference type="Pfam" id="PF12780">
    <property type="entry name" value="AAA_8"/>
    <property type="match status" value="1"/>
</dbReference>
<feature type="compositionally biased region" description="Polar residues" evidence="12">
    <location>
        <begin position="3708"/>
        <end position="3717"/>
    </location>
</feature>
<evidence type="ECO:0000313" key="24">
    <source>
        <dbReference type="Proteomes" id="UP000186698"/>
    </source>
</evidence>
<evidence type="ECO:0000256" key="2">
    <source>
        <dbReference type="ARBA" id="ARBA00008887"/>
    </source>
</evidence>
<dbReference type="InterPro" id="IPR004273">
    <property type="entry name" value="Dynein_heavy_D6_P-loop"/>
</dbReference>
<evidence type="ECO:0000256" key="11">
    <source>
        <dbReference type="SAM" id="Coils"/>
    </source>
</evidence>
<evidence type="ECO:0000259" key="18">
    <source>
        <dbReference type="Pfam" id="PF12781"/>
    </source>
</evidence>
<dbReference type="InterPro" id="IPR042228">
    <property type="entry name" value="Dynein_linker_3"/>
</dbReference>
<dbReference type="Gene3D" id="1.10.8.720">
    <property type="entry name" value="Region D6 of dynein motor"/>
    <property type="match status" value="1"/>
</dbReference>
<reference evidence="25" key="1">
    <citation type="submission" date="2025-08" db="UniProtKB">
        <authorList>
            <consortium name="RefSeq"/>
        </authorList>
    </citation>
    <scope>IDENTIFICATION</scope>
    <source>
        <strain evidence="25">J_2021</strain>
        <tissue evidence="25">Erythrocytes</tissue>
    </source>
</reference>
<feature type="domain" description="Dynein heavy chain AAA module D4" evidence="17">
    <location>
        <begin position="3200"/>
        <end position="3423"/>
    </location>
</feature>
<feature type="domain" description="Dynein axonemal heavy chain 2/5/8 coiled-coil" evidence="23">
    <location>
        <begin position="1349"/>
        <end position="1464"/>
    </location>
</feature>
<dbReference type="InterPro" id="IPR042222">
    <property type="entry name" value="Dynein_2_N"/>
</dbReference>
<evidence type="ECO:0000259" key="23">
    <source>
        <dbReference type="Pfam" id="PF25007"/>
    </source>
</evidence>
<dbReference type="InterPro" id="IPR027417">
    <property type="entry name" value="P-loop_NTPase"/>
</dbReference>
<feature type="compositionally biased region" description="Polar residues" evidence="12">
    <location>
        <begin position="1085"/>
        <end position="1106"/>
    </location>
</feature>
<dbReference type="GO" id="GO:0005524">
    <property type="term" value="F:ATP binding"/>
    <property type="evidence" value="ECO:0007669"/>
    <property type="project" value="UniProtKB-KW"/>
</dbReference>
<evidence type="ECO:0000256" key="4">
    <source>
        <dbReference type="ARBA" id="ARBA00022701"/>
    </source>
</evidence>
<feature type="domain" description="Dynein heavy chain ATP-binding dynein motor region" evidence="18">
    <location>
        <begin position="4045"/>
        <end position="4266"/>
    </location>
</feature>
<dbReference type="Gene3D" id="1.20.920.20">
    <property type="match status" value="1"/>
</dbReference>
<proteinExistence type="inferred from homology"/>
<evidence type="ECO:0000259" key="17">
    <source>
        <dbReference type="Pfam" id="PF12780"/>
    </source>
</evidence>
<dbReference type="Gene3D" id="3.40.50.300">
    <property type="entry name" value="P-loop containing nucleotide triphosphate hydrolases"/>
    <property type="match status" value="5"/>
</dbReference>
<dbReference type="Gene3D" id="1.10.472.130">
    <property type="match status" value="1"/>
</dbReference>
<evidence type="ECO:0000256" key="5">
    <source>
        <dbReference type="ARBA" id="ARBA00022741"/>
    </source>
</evidence>
<evidence type="ECO:0000256" key="12">
    <source>
        <dbReference type="SAM" id="MobiDB-lite"/>
    </source>
</evidence>
<feature type="region of interest" description="Disordered" evidence="12">
    <location>
        <begin position="3699"/>
        <end position="3735"/>
    </location>
</feature>
<keyword evidence="5" id="KW-0547">Nucleotide-binding</keyword>
<dbReference type="GO" id="GO:0005874">
    <property type="term" value="C:microtubule"/>
    <property type="evidence" value="ECO:0007669"/>
    <property type="project" value="UniProtKB-KW"/>
</dbReference>
<dbReference type="KEGG" id="xla:108704151"/>
<evidence type="ECO:0000259" key="19">
    <source>
        <dbReference type="Pfam" id="PF17852"/>
    </source>
</evidence>
<dbReference type="InterPro" id="IPR013602">
    <property type="entry name" value="Dynein_heavy_linker"/>
</dbReference>
<dbReference type="Gene3D" id="1.10.8.710">
    <property type="match status" value="1"/>
</dbReference>
<dbReference type="GO" id="GO:0030286">
    <property type="term" value="C:dynein complex"/>
    <property type="evidence" value="ECO:0007669"/>
    <property type="project" value="UniProtKB-KW"/>
</dbReference>
<keyword evidence="4" id="KW-0493">Microtubule</keyword>
<feature type="domain" description="Dynein heavy chain C-terminal" evidence="21">
    <location>
        <begin position="4869"/>
        <end position="5171"/>
    </location>
</feature>
<dbReference type="GO" id="GO:0045505">
    <property type="term" value="F:dynein intermediate chain binding"/>
    <property type="evidence" value="ECO:0007669"/>
    <property type="project" value="InterPro"/>
</dbReference>
<dbReference type="InterPro" id="IPR042219">
    <property type="entry name" value="AAA_lid_11_sf"/>
</dbReference>